<keyword evidence="4" id="KW-0804">Transcription</keyword>
<keyword evidence="1" id="KW-0808">Transferase</keyword>
<protein>
    <submittedName>
        <fullName evidence="6">GAF domain-containing protein</fullName>
    </submittedName>
</protein>
<dbReference type="InterPro" id="IPR036388">
    <property type="entry name" value="WH-like_DNA-bd_sf"/>
</dbReference>
<gene>
    <name evidence="6" type="ORF">JOF36_004212</name>
</gene>
<dbReference type="SUPFAM" id="SSF55781">
    <property type="entry name" value="GAF domain-like"/>
    <property type="match status" value="1"/>
</dbReference>
<sequence length="251" mass="27058">MDPQAQWRAGGAGELAEAFVECADTLVAGFDIVEFLLRLCDRCVRVLEIDAVGLLLADSQGRLQVMAASNQDARHLELYQLQAGEGPCLDCHRSGTAVAIDDVAGSVDRWPRFVPACRRAGFAAVHAVPMRYREQVVGAMNLLGRAPGGLNAESARVAQALTDLATIGLLQYRERVDQATVIDQLQTALSSRVLIEQAKGILGERFGLDPEQVFRMLRGHARDHNRRLTDLARAVIAGTDGLPGPGPGSPR</sequence>
<keyword evidence="3" id="KW-0805">Transcription regulation</keyword>
<evidence type="ECO:0000259" key="5">
    <source>
        <dbReference type="PROSITE" id="PS50921"/>
    </source>
</evidence>
<organism evidence="6 7">
    <name type="scientific">Pseudonocardia parietis</name>
    <dbReference type="NCBI Taxonomy" id="570936"/>
    <lineage>
        <taxon>Bacteria</taxon>
        <taxon>Bacillati</taxon>
        <taxon>Actinomycetota</taxon>
        <taxon>Actinomycetes</taxon>
        <taxon>Pseudonocardiales</taxon>
        <taxon>Pseudonocardiaceae</taxon>
        <taxon>Pseudonocardia</taxon>
    </lineage>
</organism>
<dbReference type="Pfam" id="PF13185">
    <property type="entry name" value="GAF_2"/>
    <property type="match status" value="1"/>
</dbReference>
<accession>A0ABS4VXI6</accession>
<feature type="domain" description="ANTAR" evidence="5">
    <location>
        <begin position="175"/>
        <end position="236"/>
    </location>
</feature>
<dbReference type="InterPro" id="IPR012074">
    <property type="entry name" value="GAF_ANTAR"/>
</dbReference>
<evidence type="ECO:0000313" key="7">
    <source>
        <dbReference type="Proteomes" id="UP001519295"/>
    </source>
</evidence>
<dbReference type="InterPro" id="IPR003018">
    <property type="entry name" value="GAF"/>
</dbReference>
<dbReference type="Pfam" id="PF03861">
    <property type="entry name" value="ANTAR"/>
    <property type="match status" value="1"/>
</dbReference>
<dbReference type="InterPro" id="IPR011006">
    <property type="entry name" value="CheY-like_superfamily"/>
</dbReference>
<proteinExistence type="predicted"/>
<dbReference type="PIRSF" id="PIRSF036625">
    <property type="entry name" value="GAF_ANTAR"/>
    <property type="match status" value="1"/>
</dbReference>
<dbReference type="Gene3D" id="1.10.10.10">
    <property type="entry name" value="Winged helix-like DNA-binding domain superfamily/Winged helix DNA-binding domain"/>
    <property type="match status" value="1"/>
</dbReference>
<dbReference type="Gene3D" id="3.30.450.40">
    <property type="match status" value="1"/>
</dbReference>
<dbReference type="RefSeq" id="WP_210029779.1">
    <property type="nucleotide sequence ID" value="NZ_JAGINU010000001.1"/>
</dbReference>
<evidence type="ECO:0000256" key="4">
    <source>
        <dbReference type="ARBA" id="ARBA00023163"/>
    </source>
</evidence>
<evidence type="ECO:0000256" key="1">
    <source>
        <dbReference type="ARBA" id="ARBA00022679"/>
    </source>
</evidence>
<dbReference type="InterPro" id="IPR029016">
    <property type="entry name" value="GAF-like_dom_sf"/>
</dbReference>
<keyword evidence="7" id="KW-1185">Reference proteome</keyword>
<evidence type="ECO:0000256" key="2">
    <source>
        <dbReference type="ARBA" id="ARBA00022777"/>
    </source>
</evidence>
<dbReference type="InterPro" id="IPR005561">
    <property type="entry name" value="ANTAR"/>
</dbReference>
<name>A0ABS4VXI6_9PSEU</name>
<dbReference type="PROSITE" id="PS50921">
    <property type="entry name" value="ANTAR"/>
    <property type="match status" value="1"/>
</dbReference>
<evidence type="ECO:0000313" key="6">
    <source>
        <dbReference type="EMBL" id="MBP2368516.1"/>
    </source>
</evidence>
<dbReference type="SUPFAM" id="SSF52172">
    <property type="entry name" value="CheY-like"/>
    <property type="match status" value="1"/>
</dbReference>
<dbReference type="SMART" id="SM01012">
    <property type="entry name" value="ANTAR"/>
    <property type="match status" value="1"/>
</dbReference>
<dbReference type="EMBL" id="JAGINU010000001">
    <property type="protein sequence ID" value="MBP2368516.1"/>
    <property type="molecule type" value="Genomic_DNA"/>
</dbReference>
<keyword evidence="2" id="KW-0418">Kinase</keyword>
<comment type="caution">
    <text evidence="6">The sequence shown here is derived from an EMBL/GenBank/DDBJ whole genome shotgun (WGS) entry which is preliminary data.</text>
</comment>
<reference evidence="6 7" key="1">
    <citation type="submission" date="2021-03" db="EMBL/GenBank/DDBJ databases">
        <title>Sequencing the genomes of 1000 actinobacteria strains.</title>
        <authorList>
            <person name="Klenk H.-P."/>
        </authorList>
    </citation>
    <scope>NUCLEOTIDE SEQUENCE [LARGE SCALE GENOMIC DNA]</scope>
    <source>
        <strain evidence="6 7">DSM 45256</strain>
    </source>
</reference>
<evidence type="ECO:0000256" key="3">
    <source>
        <dbReference type="ARBA" id="ARBA00023015"/>
    </source>
</evidence>
<dbReference type="Proteomes" id="UP001519295">
    <property type="component" value="Unassembled WGS sequence"/>
</dbReference>